<accession>A0ABT3Q2M0</accession>
<keyword evidence="1" id="KW-0732">Signal</keyword>
<name>A0ABT3Q2M0_9BACT</name>
<dbReference type="EMBL" id="JAJNDC010000005">
    <property type="protein sequence ID" value="MCW9714365.1"/>
    <property type="molecule type" value="Genomic_DNA"/>
</dbReference>
<evidence type="ECO:0000313" key="3">
    <source>
        <dbReference type="Proteomes" id="UP001207337"/>
    </source>
</evidence>
<keyword evidence="3" id="KW-1185">Reference proteome</keyword>
<protein>
    <recommendedName>
        <fullName evidence="4">Outer membrane receptor proteins, mostly Fe transport</fullName>
    </recommendedName>
</protein>
<dbReference type="Proteomes" id="UP001207337">
    <property type="component" value="Unassembled WGS sequence"/>
</dbReference>
<organism evidence="2 3">
    <name type="scientific">Fodinibius salicampi</name>
    <dbReference type="NCBI Taxonomy" id="1920655"/>
    <lineage>
        <taxon>Bacteria</taxon>
        <taxon>Pseudomonadati</taxon>
        <taxon>Balneolota</taxon>
        <taxon>Balneolia</taxon>
        <taxon>Balneolales</taxon>
        <taxon>Balneolaceae</taxon>
        <taxon>Fodinibius</taxon>
    </lineage>
</organism>
<dbReference type="RefSeq" id="WP_265791601.1">
    <property type="nucleotide sequence ID" value="NZ_BAABRS010000005.1"/>
</dbReference>
<feature type="chain" id="PRO_5045292335" description="Outer membrane receptor proteins, mostly Fe transport" evidence="1">
    <location>
        <begin position="21"/>
        <end position="660"/>
    </location>
</feature>
<feature type="signal peptide" evidence="1">
    <location>
        <begin position="1"/>
        <end position="20"/>
    </location>
</feature>
<gene>
    <name evidence="2" type="ORF">LQ318_15760</name>
</gene>
<evidence type="ECO:0000313" key="2">
    <source>
        <dbReference type="EMBL" id="MCW9714365.1"/>
    </source>
</evidence>
<dbReference type="SUPFAM" id="SSF56935">
    <property type="entry name" value="Porins"/>
    <property type="match status" value="1"/>
</dbReference>
<evidence type="ECO:0000256" key="1">
    <source>
        <dbReference type="SAM" id="SignalP"/>
    </source>
</evidence>
<reference evidence="2 3" key="1">
    <citation type="submission" date="2021-11" db="EMBL/GenBank/DDBJ databases">
        <title>Aliifidinibius sp. nov., a new bacterium isolated from saline soil.</title>
        <authorList>
            <person name="Galisteo C."/>
            <person name="De La Haba R."/>
            <person name="Sanchez-Porro C."/>
            <person name="Ventosa A."/>
        </authorList>
    </citation>
    <scope>NUCLEOTIDE SEQUENCE [LARGE SCALE GENOMIC DNA]</scope>
    <source>
        <strain evidence="2 3">KACC 190600</strain>
    </source>
</reference>
<comment type="caution">
    <text evidence="2">The sequence shown here is derived from an EMBL/GenBank/DDBJ whole genome shotgun (WGS) entry which is preliminary data.</text>
</comment>
<sequence>MIRLLFLFSLISLCSIQAEGQNIPIYNNNDDSLETTILINPNDLLHSISDWDIATTDGFTYRLNSGLYGFYGPQPTIYLDDIPVDFSFFNWQNLNMLPASMDHITKINYSSEPQVHHHNVARAGYFNLHTTEPDTGFHAYGSFAVGNQSEDPGPWSYDSSKVTPNIDRRGPHYFSHFSYRSPDWYTKISFSLRQHQPTNLNNHHRLGSYSLVDGTWHAVKTTVNNGLVEVGYEQDKWEIKSRALYSENEEYLFYQPFGREIPATTGYRQWALDGSTQLSDTWTLQGQYLLEQKSVDYRINNKEYNFDWYQLNHRFSAASVYNKDNLMLETGGILQGSTTEGLQLENQQYIATLYSEAALKLNLRHSFYLELNTDFATSQSALSFSTGSDHQLSDIWRLSTELGYNELLSFRQQSSTYWINRGYNIFSQLDIPSALPFSSEKNRSFQANITTNVDLGSQVLFTIGGKYIHHYNLNIPWQEVAHDERMATGIYTQPQQFEFTPEQGRRIEFNIEMAHKINSLLSHNLKLRTQHTLDGSSRYDSYWLQVPNNNIEYGLRLQPVSDLRFSINGSYQSTTKWVEYTNLEGKQYQSLQPQYPFRYGTFHTETPSFFNLHLTAQKIFWDERFITTFSIRNLLNTEVRYHTLGLDKALQFVIKASLSL</sequence>
<proteinExistence type="predicted"/>
<evidence type="ECO:0008006" key="4">
    <source>
        <dbReference type="Google" id="ProtNLM"/>
    </source>
</evidence>